<organism evidence="2 3">
    <name type="scientific">Aspergillus minisclerotigenes</name>
    <dbReference type="NCBI Taxonomy" id="656917"/>
    <lineage>
        <taxon>Eukaryota</taxon>
        <taxon>Fungi</taxon>
        <taxon>Dikarya</taxon>
        <taxon>Ascomycota</taxon>
        <taxon>Pezizomycotina</taxon>
        <taxon>Eurotiomycetes</taxon>
        <taxon>Eurotiomycetidae</taxon>
        <taxon>Eurotiales</taxon>
        <taxon>Aspergillaceae</taxon>
        <taxon>Aspergillus</taxon>
        <taxon>Aspergillus subgen. Circumdati</taxon>
    </lineage>
</organism>
<evidence type="ECO:0000256" key="1">
    <source>
        <dbReference type="SAM" id="Phobius"/>
    </source>
</evidence>
<keyword evidence="3" id="KW-1185">Reference proteome</keyword>
<sequence>MSLRSDRYAMSRMPITQGLVSSWIISSYQGSIVIAGHLMVGYRTLINDGSCPLLLDFYIYLESDIYTMAQEYLPYDISK</sequence>
<keyword evidence="1" id="KW-0472">Membrane</keyword>
<name>A0A5N6JC25_9EURO</name>
<accession>A0A5N6JC25</accession>
<evidence type="ECO:0000313" key="3">
    <source>
        <dbReference type="Proteomes" id="UP000326289"/>
    </source>
</evidence>
<protein>
    <submittedName>
        <fullName evidence="2">Uncharacterized protein</fullName>
    </submittedName>
</protein>
<dbReference type="AlphaFoldDB" id="A0A5N6JC25"/>
<keyword evidence="1" id="KW-1133">Transmembrane helix</keyword>
<evidence type="ECO:0000313" key="2">
    <source>
        <dbReference type="EMBL" id="KAB8275333.1"/>
    </source>
</evidence>
<dbReference type="EMBL" id="ML732782">
    <property type="protein sequence ID" value="KAB8275333.1"/>
    <property type="molecule type" value="Genomic_DNA"/>
</dbReference>
<reference evidence="2 3" key="1">
    <citation type="submission" date="2019-04" db="EMBL/GenBank/DDBJ databases">
        <title>Fungal friends and foes A comparative genomics study of 23 Aspergillus species from section Flavi.</title>
        <authorList>
            <consortium name="DOE Joint Genome Institute"/>
            <person name="Kjaerbolling I."/>
            <person name="Vesth T.C."/>
            <person name="Frisvad J.C."/>
            <person name="Nybo J.L."/>
            <person name="Theobald S."/>
            <person name="Kildgaard S."/>
            <person name="Petersen T.I."/>
            <person name="Kuo A."/>
            <person name="Sato A."/>
            <person name="Lyhne E.K."/>
            <person name="Kogle M.E."/>
            <person name="Wiebenga A."/>
            <person name="Kun R.S."/>
            <person name="Lubbers R.J."/>
            <person name="Makela M.R."/>
            <person name="Barry K."/>
            <person name="Chovatia M."/>
            <person name="Clum A."/>
            <person name="Daum C."/>
            <person name="Haridas S."/>
            <person name="He G."/>
            <person name="LaButti K."/>
            <person name="Lipzen A."/>
            <person name="Mondo S."/>
            <person name="Pangilinan J."/>
            <person name="Riley R."/>
            <person name="Salamov A."/>
            <person name="Simmons B.A."/>
            <person name="Magnuson J.K."/>
            <person name="Henrissat B."/>
            <person name="Mortensen U.H."/>
            <person name="Larsen T.O."/>
            <person name="De vries R.P."/>
            <person name="Grigoriev I.V."/>
            <person name="Machida M."/>
            <person name="Baker S.E."/>
            <person name="Andersen M.R."/>
        </authorList>
    </citation>
    <scope>NUCLEOTIDE SEQUENCE [LARGE SCALE GENOMIC DNA]</scope>
    <source>
        <strain evidence="2 3">CBS 117635</strain>
    </source>
</reference>
<gene>
    <name evidence="2" type="ORF">BDV30DRAFT_207791</name>
</gene>
<dbReference type="Proteomes" id="UP000326289">
    <property type="component" value="Unassembled WGS sequence"/>
</dbReference>
<keyword evidence="1" id="KW-0812">Transmembrane</keyword>
<feature type="transmembrane region" description="Helical" evidence="1">
    <location>
        <begin position="20"/>
        <end position="40"/>
    </location>
</feature>
<proteinExistence type="predicted"/>